<name>A0ABT0B2T3_9SPHN</name>
<gene>
    <name evidence="2" type="ORF">MTR64_12365</name>
</gene>
<dbReference type="PANTHER" id="PTHR34846:SF5">
    <property type="entry name" value="CARBOXYMUCONOLACTONE DECARBOXYLASE-LIKE DOMAIN-CONTAINING PROTEIN"/>
    <property type="match status" value="1"/>
</dbReference>
<accession>A0ABT0B2T3</accession>
<dbReference type="PANTHER" id="PTHR34846">
    <property type="entry name" value="4-CARBOXYMUCONOLACTONE DECARBOXYLASE FAMILY PROTEIN (AFU_ORTHOLOGUE AFUA_6G11590)"/>
    <property type="match status" value="1"/>
</dbReference>
<dbReference type="InterPro" id="IPR029032">
    <property type="entry name" value="AhpD-like"/>
</dbReference>
<dbReference type="RefSeq" id="WP_243994269.1">
    <property type="nucleotide sequence ID" value="NZ_JALHLE010000018.1"/>
</dbReference>
<dbReference type="SUPFAM" id="SSF69118">
    <property type="entry name" value="AhpD-like"/>
    <property type="match status" value="1"/>
</dbReference>
<protein>
    <submittedName>
        <fullName evidence="2">Carboxymuconolactone decarboxylase family protein</fullName>
    </submittedName>
</protein>
<dbReference type="Proteomes" id="UP001162880">
    <property type="component" value="Unassembled WGS sequence"/>
</dbReference>
<feature type="domain" description="Carboxymuconolactone decarboxylase-like" evidence="1">
    <location>
        <begin position="70"/>
        <end position="148"/>
    </location>
</feature>
<keyword evidence="3" id="KW-1185">Reference proteome</keyword>
<sequence>MDVDTAEFDPGFDIAAREAHVVGAGPRIEPVTQDNIDDASRELVHAVRAGAGAPRMDDVPEYMRTMLKHPDIFRCQMEMGTALFNGRIPPRERELAILRIGWLCRAPYEWGQHVEIAYRVGLDRQAVERTRTGSTAPGWTAHEAAILHGVEELLEDMALSDETWDTLAESWDEAQLIEFPMMVGQYVATAFVQNTLRVRLVDDNPGLTRL</sequence>
<evidence type="ECO:0000259" key="1">
    <source>
        <dbReference type="Pfam" id="PF02627"/>
    </source>
</evidence>
<dbReference type="EMBL" id="JALHLE010000018">
    <property type="protein sequence ID" value="MCJ2179367.1"/>
    <property type="molecule type" value="Genomic_DNA"/>
</dbReference>
<evidence type="ECO:0000313" key="3">
    <source>
        <dbReference type="Proteomes" id="UP001162880"/>
    </source>
</evidence>
<comment type="caution">
    <text evidence="2">The sequence shown here is derived from an EMBL/GenBank/DDBJ whole genome shotgun (WGS) entry which is preliminary data.</text>
</comment>
<dbReference type="Gene3D" id="1.20.1290.10">
    <property type="entry name" value="AhpD-like"/>
    <property type="match status" value="1"/>
</dbReference>
<dbReference type="Pfam" id="PF02627">
    <property type="entry name" value="CMD"/>
    <property type="match status" value="1"/>
</dbReference>
<organism evidence="2 3">
    <name type="scientific">Novosphingobium album</name>
    <name type="common">ex Hu et al. 2023</name>
    <dbReference type="NCBI Taxonomy" id="2930093"/>
    <lineage>
        <taxon>Bacteria</taxon>
        <taxon>Pseudomonadati</taxon>
        <taxon>Pseudomonadota</taxon>
        <taxon>Alphaproteobacteria</taxon>
        <taxon>Sphingomonadales</taxon>
        <taxon>Sphingomonadaceae</taxon>
        <taxon>Novosphingobium</taxon>
    </lineage>
</organism>
<evidence type="ECO:0000313" key="2">
    <source>
        <dbReference type="EMBL" id="MCJ2179367.1"/>
    </source>
</evidence>
<dbReference type="InterPro" id="IPR003779">
    <property type="entry name" value="CMD-like"/>
</dbReference>
<reference evidence="2" key="1">
    <citation type="submission" date="2022-03" db="EMBL/GenBank/DDBJ databases">
        <title>Identification of a novel bacterium isolated from mangrove sediments.</title>
        <authorList>
            <person name="Pan X."/>
        </authorList>
    </citation>
    <scope>NUCLEOTIDE SEQUENCE</scope>
    <source>
        <strain evidence="2">B2580</strain>
    </source>
</reference>
<proteinExistence type="predicted"/>